<comment type="subunit">
    <text evidence="5">Part of the 50S ribosomal subunit.</text>
</comment>
<dbReference type="EMBL" id="CP002188">
    <property type="protein sequence ID" value="ADR24718.1"/>
    <property type="molecule type" value="Genomic_DNA"/>
</dbReference>
<keyword evidence="5" id="KW-0694">RNA-binding</keyword>
<dbReference type="InterPro" id="IPR002136">
    <property type="entry name" value="Ribosomal_uL4"/>
</dbReference>
<feature type="compositionally biased region" description="Low complexity" evidence="6">
    <location>
        <begin position="91"/>
        <end position="102"/>
    </location>
</feature>
<evidence type="ECO:0000256" key="5">
    <source>
        <dbReference type="HAMAP-Rule" id="MF_01328"/>
    </source>
</evidence>
<dbReference type="GO" id="GO:1990904">
    <property type="term" value="C:ribonucleoprotein complex"/>
    <property type="evidence" value="ECO:0007669"/>
    <property type="project" value="UniProtKB-KW"/>
</dbReference>
<evidence type="ECO:0000256" key="3">
    <source>
        <dbReference type="ARBA" id="ARBA00023274"/>
    </source>
</evidence>
<dbReference type="GO" id="GO:0006412">
    <property type="term" value="P:translation"/>
    <property type="evidence" value="ECO:0007669"/>
    <property type="project" value="UniProtKB-UniRule"/>
</dbReference>
<organism evidence="7 8">
    <name type="scientific">Mycoplasmopsis bovis (strain ATCC 25523 / DSM 22781 / NCTC 10131 / PG45)</name>
    <name type="common">Mycoplasma bovis</name>
    <dbReference type="NCBI Taxonomy" id="289397"/>
    <lineage>
        <taxon>Bacteria</taxon>
        <taxon>Bacillati</taxon>
        <taxon>Mycoplasmatota</taxon>
        <taxon>Mycoplasmoidales</taxon>
        <taxon>Metamycoplasmataceae</taxon>
        <taxon>Mycoplasmopsis</taxon>
    </lineage>
</organism>
<reference evidence="7 8" key="1">
    <citation type="journal article" date="2011" name="Infect. Immun.">
        <title>Complete genome sequence of Mycoplasma bovis type strain PG45 (ATCC 25523).</title>
        <authorList>
            <person name="Wise K.S."/>
            <person name="Calcutt M.J."/>
            <person name="Foecking M.F."/>
            <person name="Roske K."/>
            <person name="Madupu R."/>
            <person name="Methe B.A."/>
        </authorList>
    </citation>
    <scope>NUCLEOTIDE SEQUENCE [LARGE SCALE GENOMIC DNA]</scope>
    <source>
        <strain evidence="8">ATCC 25523 / DSM 22781 / NCTC 10131 / PG45</strain>
    </source>
</reference>
<dbReference type="PANTHER" id="PTHR10746:SF6">
    <property type="entry name" value="LARGE RIBOSOMAL SUBUNIT PROTEIN UL4M"/>
    <property type="match status" value="1"/>
</dbReference>
<protein>
    <recommendedName>
        <fullName evidence="4 5">Large ribosomal subunit protein uL4</fullName>
    </recommendedName>
</protein>
<dbReference type="GO" id="GO:0019843">
    <property type="term" value="F:rRNA binding"/>
    <property type="evidence" value="ECO:0007669"/>
    <property type="project" value="UniProtKB-UniRule"/>
</dbReference>
<dbReference type="GO" id="GO:0003735">
    <property type="term" value="F:structural constituent of ribosome"/>
    <property type="evidence" value="ECO:0007669"/>
    <property type="project" value="InterPro"/>
</dbReference>
<sequence length="323" mass="34938">MADLEKEMKTTTKKSTSSTKKSTTAKKPAETKSTSSTKKTTSTAAKKPAEAKSTSSTKKTTSTAAKKPVASKSTESAKTTTKTTSAEKAKSPSTTAKKTTAKVAKEVKEVAKKPAITAEKFEKPTKLEFDTSKLNPKLFASSKIYSQAIFDTIISDRASRRQGTHDVKSRAEVRGGGKKPWRQKGTGRARAGSTRSPIWVGGGRAFGPTPARNYKLKVNKKVRFNAFISALTLLAQSKAVVIDDFKLESISTKAAINKLNDLGIKNQKHILIATNDEVTYKSVANLQNVICVKPSSVSVENLIWADVLVLSTEGYENFEGRIK</sequence>
<feature type="compositionally biased region" description="Basic and acidic residues" evidence="6">
    <location>
        <begin position="159"/>
        <end position="175"/>
    </location>
</feature>
<feature type="region of interest" description="Disordered" evidence="6">
    <location>
        <begin position="159"/>
        <end position="194"/>
    </location>
</feature>
<dbReference type="InterPro" id="IPR013005">
    <property type="entry name" value="Ribosomal_uL4-like"/>
</dbReference>
<dbReference type="InterPro" id="IPR023574">
    <property type="entry name" value="Ribosomal_uL4_dom_sf"/>
</dbReference>
<feature type="region of interest" description="Disordered" evidence="6">
    <location>
        <begin position="1"/>
        <end position="105"/>
    </location>
</feature>
<evidence type="ECO:0000256" key="4">
    <source>
        <dbReference type="ARBA" id="ARBA00035244"/>
    </source>
</evidence>
<dbReference type="Gene3D" id="3.40.1370.10">
    <property type="match status" value="1"/>
</dbReference>
<dbReference type="Pfam" id="PF00573">
    <property type="entry name" value="Ribosomal_L4"/>
    <property type="match status" value="1"/>
</dbReference>
<gene>
    <name evidence="5 7" type="primary">rplD</name>
    <name evidence="7" type="ordered locus">MBOVPG45_0263</name>
</gene>
<proteinExistence type="inferred from homology"/>
<evidence type="ECO:0000256" key="1">
    <source>
        <dbReference type="ARBA" id="ARBA00010528"/>
    </source>
</evidence>
<evidence type="ECO:0000256" key="2">
    <source>
        <dbReference type="ARBA" id="ARBA00022980"/>
    </source>
</evidence>
<dbReference type="RefSeq" id="WP_013455957.1">
    <property type="nucleotide sequence ID" value="NC_014760.1"/>
</dbReference>
<dbReference type="HAMAP" id="MF_01328_B">
    <property type="entry name" value="Ribosomal_uL4_B"/>
    <property type="match status" value="1"/>
</dbReference>
<accession>A0A454ANT8</accession>
<name>A0A454ANT8_MYCBG</name>
<evidence type="ECO:0000256" key="6">
    <source>
        <dbReference type="SAM" id="MobiDB-lite"/>
    </source>
</evidence>
<evidence type="ECO:0000313" key="7">
    <source>
        <dbReference type="EMBL" id="ADR24718.1"/>
    </source>
</evidence>
<comment type="function">
    <text evidence="5">Forms part of the polypeptide exit tunnel.</text>
</comment>
<dbReference type="Proteomes" id="UP000008713">
    <property type="component" value="Chromosome"/>
</dbReference>
<keyword evidence="2 5" id="KW-0689">Ribosomal protein</keyword>
<dbReference type="SUPFAM" id="SSF52166">
    <property type="entry name" value="Ribosomal protein L4"/>
    <property type="match status" value="1"/>
</dbReference>
<comment type="function">
    <text evidence="5">One of the primary rRNA binding proteins, this protein initially binds near the 5'-end of the 23S rRNA. It is important during the early stages of 50S assembly. It makes multiple contacts with different domains of the 23S rRNA in the assembled 50S subunit and ribosome.</text>
</comment>
<dbReference type="GeneID" id="31507617"/>
<dbReference type="PANTHER" id="PTHR10746">
    <property type="entry name" value="50S RIBOSOMAL PROTEIN L4"/>
    <property type="match status" value="1"/>
</dbReference>
<evidence type="ECO:0000313" key="8">
    <source>
        <dbReference type="Proteomes" id="UP000008713"/>
    </source>
</evidence>
<dbReference type="SMR" id="A0A454ANT8"/>
<dbReference type="KEGG" id="mbv:MBOVPG45_0263"/>
<keyword evidence="3 5" id="KW-0687">Ribonucleoprotein</keyword>
<dbReference type="NCBIfam" id="TIGR03953">
    <property type="entry name" value="rplD_bact"/>
    <property type="match status" value="1"/>
</dbReference>
<dbReference type="GO" id="GO:0005840">
    <property type="term" value="C:ribosome"/>
    <property type="evidence" value="ECO:0007669"/>
    <property type="project" value="UniProtKB-KW"/>
</dbReference>
<dbReference type="AlphaFoldDB" id="A0A454ANT8"/>
<feature type="compositionally biased region" description="Low complexity" evidence="6">
    <location>
        <begin position="13"/>
        <end position="84"/>
    </location>
</feature>
<keyword evidence="5" id="KW-0699">rRNA-binding</keyword>
<feature type="compositionally biased region" description="Basic residues" evidence="6">
    <location>
        <begin position="176"/>
        <end position="187"/>
    </location>
</feature>
<feature type="compositionally biased region" description="Basic and acidic residues" evidence="6">
    <location>
        <begin position="1"/>
        <end position="10"/>
    </location>
</feature>
<comment type="similarity">
    <text evidence="1 5">Belongs to the universal ribosomal protein uL4 family.</text>
</comment>